<dbReference type="Proteomes" id="UP000009231">
    <property type="component" value="Chromosome"/>
</dbReference>
<organism evidence="1 2">
    <name type="scientific">Methanobacterium paludis (strain DSM 25820 / JCM 18151 / SWAN1)</name>
    <dbReference type="NCBI Taxonomy" id="868131"/>
    <lineage>
        <taxon>Archaea</taxon>
        <taxon>Methanobacteriati</taxon>
        <taxon>Methanobacteriota</taxon>
        <taxon>Methanomada group</taxon>
        <taxon>Methanobacteria</taxon>
        <taxon>Methanobacteriales</taxon>
        <taxon>Methanobacteriaceae</taxon>
        <taxon>Methanobacterium</taxon>
    </lineage>
</organism>
<dbReference type="RefSeq" id="WP_013825113.1">
    <property type="nucleotide sequence ID" value="NC_015574.1"/>
</dbReference>
<reference evidence="1 2" key="1">
    <citation type="journal article" date="2014" name="Int. J. Syst. Evol. Microbiol.">
        <title>Methanobacterium paludis sp. nov. and a novel strain of Methanobacterium lacus isolated from northern peatlands.</title>
        <authorList>
            <person name="Cadillo-Quiroz H."/>
            <person name="Brauer S.L."/>
            <person name="Goodson N."/>
            <person name="Yavitt J.B."/>
            <person name="Zinder S.H."/>
        </authorList>
    </citation>
    <scope>NUCLEOTIDE SEQUENCE [LARGE SCALE GENOMIC DNA]</scope>
    <source>
        <strain evidence="2">DSM 25820 / JCM 18151 / SWAN1</strain>
    </source>
</reference>
<evidence type="ECO:0000313" key="1">
    <source>
        <dbReference type="EMBL" id="AEG17611.1"/>
    </source>
</evidence>
<keyword evidence="2" id="KW-1185">Reference proteome</keyword>
<sequence length="202" mass="23223">MGYFKVINKGKGPMRLFVGGVHGKEGLTTIKALSQIHEDDIPNGKLLIYNCERSPYISTLDKRYYQSKIGKEILSIINYYKPVVYVEPHCYKPESYKKLIDLDREKRVGVPPLIELENGVLIGSVSPFIRTTCFKREDICITLEMPCYPSEESLNAYVNVLKAVAGSRDRAELENKLKVKYPQQIKTARRYAREFFGDYPPF</sequence>
<dbReference type="EMBL" id="CP002772">
    <property type="protein sequence ID" value="AEG17611.1"/>
    <property type="molecule type" value="Genomic_DNA"/>
</dbReference>
<dbReference type="GeneID" id="10668061"/>
<dbReference type="Pfam" id="PF09892">
    <property type="entry name" value="DUF2119"/>
    <property type="match status" value="1"/>
</dbReference>
<protein>
    <recommendedName>
        <fullName evidence="3">DUF2119 domain-containing protein</fullName>
    </recommendedName>
</protein>
<dbReference type="InterPro" id="IPR019218">
    <property type="entry name" value="DUF2119"/>
</dbReference>
<dbReference type="KEGG" id="mew:MSWAN_0573"/>
<dbReference type="HOGENOM" id="CLU_087505_0_0_2"/>
<gene>
    <name evidence="1" type="ordered locus">MSWAN_0573</name>
</gene>
<dbReference type="PIRSF" id="PIRSF005919">
    <property type="entry name" value="UCP005919"/>
    <property type="match status" value="1"/>
</dbReference>
<proteinExistence type="predicted"/>
<evidence type="ECO:0000313" key="2">
    <source>
        <dbReference type="Proteomes" id="UP000009231"/>
    </source>
</evidence>
<name>F6D5J4_METPW</name>
<dbReference type="OrthoDB" id="70832at2157"/>
<dbReference type="eggNOG" id="arCOG04894">
    <property type="taxonomic scope" value="Archaea"/>
</dbReference>
<accession>F6D5J4</accession>
<evidence type="ECO:0008006" key="3">
    <source>
        <dbReference type="Google" id="ProtNLM"/>
    </source>
</evidence>
<dbReference type="AlphaFoldDB" id="F6D5J4"/>